<dbReference type="AlphaFoldDB" id="A0A195DYL9"/>
<dbReference type="EMBL" id="KQ980050">
    <property type="protein sequence ID" value="KYN17995.1"/>
    <property type="molecule type" value="Genomic_DNA"/>
</dbReference>
<dbReference type="SMART" id="SM00595">
    <property type="entry name" value="MADF"/>
    <property type="match status" value="1"/>
</dbReference>
<dbReference type="Pfam" id="PF10545">
    <property type="entry name" value="MADF_DNA_bdg"/>
    <property type="match status" value="1"/>
</dbReference>
<evidence type="ECO:0000313" key="2">
    <source>
        <dbReference type="EMBL" id="KYN17995.1"/>
    </source>
</evidence>
<protein>
    <recommendedName>
        <fullName evidence="1">MADF domain-containing protein</fullName>
    </recommendedName>
</protein>
<evidence type="ECO:0000259" key="1">
    <source>
        <dbReference type="PROSITE" id="PS51029"/>
    </source>
</evidence>
<dbReference type="InterPro" id="IPR006578">
    <property type="entry name" value="MADF-dom"/>
</dbReference>
<feature type="domain" description="MADF" evidence="1">
    <location>
        <begin position="21"/>
        <end position="118"/>
    </location>
</feature>
<dbReference type="PANTHER" id="PTHR12243:SF69">
    <property type="entry name" value="SI:CH73-59F11.3"/>
    <property type="match status" value="1"/>
</dbReference>
<proteinExistence type="predicted"/>
<organism evidence="2 3">
    <name type="scientific">Trachymyrmex cornetzi</name>
    <dbReference type="NCBI Taxonomy" id="471704"/>
    <lineage>
        <taxon>Eukaryota</taxon>
        <taxon>Metazoa</taxon>
        <taxon>Ecdysozoa</taxon>
        <taxon>Arthropoda</taxon>
        <taxon>Hexapoda</taxon>
        <taxon>Insecta</taxon>
        <taxon>Pterygota</taxon>
        <taxon>Neoptera</taxon>
        <taxon>Endopterygota</taxon>
        <taxon>Hymenoptera</taxon>
        <taxon>Apocrita</taxon>
        <taxon>Aculeata</taxon>
        <taxon>Formicoidea</taxon>
        <taxon>Formicidae</taxon>
        <taxon>Myrmicinae</taxon>
        <taxon>Trachymyrmex</taxon>
    </lineage>
</organism>
<dbReference type="PANTHER" id="PTHR12243">
    <property type="entry name" value="MADF DOMAIN TRANSCRIPTION FACTOR"/>
    <property type="match status" value="1"/>
</dbReference>
<dbReference type="GO" id="GO:0005667">
    <property type="term" value="C:transcription regulator complex"/>
    <property type="evidence" value="ECO:0007669"/>
    <property type="project" value="TreeGrafter"/>
</dbReference>
<sequence>MEKEEEFDYSNTYDASPDDLELIKLVRSNPGLWNNSLKIYNKIEEKNLVWSMIGQNLSTPLSGLDAQKKFSNLRSTFGRLYKKVVQSQPKSGSAGNHPVYIPSWPLYNELLFLKDAIKPRK</sequence>
<keyword evidence="3" id="KW-1185">Reference proteome</keyword>
<accession>A0A195DYL9</accession>
<reference evidence="2 3" key="1">
    <citation type="submission" date="2015-09" db="EMBL/GenBank/DDBJ databases">
        <title>Trachymyrmex cornetzi WGS genome.</title>
        <authorList>
            <person name="Nygaard S."/>
            <person name="Hu H."/>
            <person name="Boomsma J."/>
            <person name="Zhang G."/>
        </authorList>
    </citation>
    <scope>NUCLEOTIDE SEQUENCE [LARGE SCALE GENOMIC DNA]</scope>
    <source>
        <strain evidence="2">Tcor2-1</strain>
        <tissue evidence="2">Whole body</tissue>
    </source>
</reference>
<dbReference type="Proteomes" id="UP000078492">
    <property type="component" value="Unassembled WGS sequence"/>
</dbReference>
<dbReference type="InterPro" id="IPR039353">
    <property type="entry name" value="TF_Adf1"/>
</dbReference>
<dbReference type="GO" id="GO:0005634">
    <property type="term" value="C:nucleus"/>
    <property type="evidence" value="ECO:0007669"/>
    <property type="project" value="TreeGrafter"/>
</dbReference>
<evidence type="ECO:0000313" key="3">
    <source>
        <dbReference type="Proteomes" id="UP000078492"/>
    </source>
</evidence>
<dbReference type="GO" id="GO:0006357">
    <property type="term" value="P:regulation of transcription by RNA polymerase II"/>
    <property type="evidence" value="ECO:0007669"/>
    <property type="project" value="TreeGrafter"/>
</dbReference>
<name>A0A195DYL9_9HYME</name>
<dbReference type="PROSITE" id="PS51029">
    <property type="entry name" value="MADF"/>
    <property type="match status" value="1"/>
</dbReference>
<gene>
    <name evidence="2" type="ORF">ALC57_09640</name>
</gene>